<dbReference type="InterPro" id="IPR037221">
    <property type="entry name" value="H-type_lectin_dom_sf"/>
</dbReference>
<gene>
    <name evidence="3" type="ORF">BRAFLDRAFT_67195</name>
</gene>
<evidence type="ECO:0000256" key="1">
    <source>
        <dbReference type="SAM" id="MobiDB-lite"/>
    </source>
</evidence>
<dbReference type="Gene3D" id="2.60.40.2080">
    <property type="match status" value="1"/>
</dbReference>
<dbReference type="Pfam" id="PF09458">
    <property type="entry name" value="H_lectin"/>
    <property type="match status" value="1"/>
</dbReference>
<protein>
    <recommendedName>
        <fullName evidence="2">H-type lectin domain-containing protein</fullName>
    </recommendedName>
</protein>
<sequence length="161" mass="17097">MYEQAEPVRSPVSGSGSGRTTGPPSQPPTVHLSASRGRARYGKGATYKREEDQETSDTYEEAEALKRGATFTSEGEAGVLKAPGGAFSSGFGDRFRVLNATGAFRTTPVVTVGLGYLDHSVGHIRVMASVESVTTTNLTVRIGTWYDSGLYSASIHWMACA</sequence>
<feature type="domain" description="H-type lectin" evidence="2">
    <location>
        <begin position="103"/>
        <end position="159"/>
    </location>
</feature>
<dbReference type="InParanoid" id="C3XSZ6"/>
<dbReference type="EMBL" id="GG666460">
    <property type="protein sequence ID" value="EEN68864.1"/>
    <property type="molecule type" value="Genomic_DNA"/>
</dbReference>
<evidence type="ECO:0000313" key="3">
    <source>
        <dbReference type="EMBL" id="EEN68864.1"/>
    </source>
</evidence>
<dbReference type="SUPFAM" id="SSF141086">
    <property type="entry name" value="Agglutinin HPA-like"/>
    <property type="match status" value="1"/>
</dbReference>
<dbReference type="AlphaFoldDB" id="C3XSZ6"/>
<feature type="compositionally biased region" description="Low complexity" evidence="1">
    <location>
        <begin position="7"/>
        <end position="23"/>
    </location>
</feature>
<proteinExistence type="predicted"/>
<accession>C3XSZ6</accession>
<feature type="region of interest" description="Disordered" evidence="1">
    <location>
        <begin position="1"/>
        <end position="59"/>
    </location>
</feature>
<name>C3XSZ6_BRAFL</name>
<dbReference type="GO" id="GO:0030246">
    <property type="term" value="F:carbohydrate binding"/>
    <property type="evidence" value="ECO:0007669"/>
    <property type="project" value="InterPro"/>
</dbReference>
<dbReference type="InterPro" id="IPR019019">
    <property type="entry name" value="H-type_lectin_domain"/>
</dbReference>
<organism>
    <name type="scientific">Branchiostoma floridae</name>
    <name type="common">Florida lancelet</name>
    <name type="synonym">Amphioxus</name>
    <dbReference type="NCBI Taxonomy" id="7739"/>
    <lineage>
        <taxon>Eukaryota</taxon>
        <taxon>Metazoa</taxon>
        <taxon>Chordata</taxon>
        <taxon>Cephalochordata</taxon>
        <taxon>Leptocardii</taxon>
        <taxon>Amphioxiformes</taxon>
        <taxon>Branchiostomatidae</taxon>
        <taxon>Branchiostoma</taxon>
    </lineage>
</organism>
<dbReference type="GO" id="GO:0007155">
    <property type="term" value="P:cell adhesion"/>
    <property type="evidence" value="ECO:0007669"/>
    <property type="project" value="InterPro"/>
</dbReference>
<evidence type="ECO:0000259" key="2">
    <source>
        <dbReference type="Pfam" id="PF09458"/>
    </source>
</evidence>
<reference evidence="3" key="1">
    <citation type="journal article" date="2008" name="Nature">
        <title>The amphioxus genome and the evolution of the chordate karyotype.</title>
        <authorList>
            <consortium name="US DOE Joint Genome Institute (JGI-PGF)"/>
            <person name="Putnam N.H."/>
            <person name="Butts T."/>
            <person name="Ferrier D.E.K."/>
            <person name="Furlong R.F."/>
            <person name="Hellsten U."/>
            <person name="Kawashima T."/>
            <person name="Robinson-Rechavi M."/>
            <person name="Shoguchi E."/>
            <person name="Terry A."/>
            <person name="Yu J.-K."/>
            <person name="Benito-Gutierrez E.L."/>
            <person name="Dubchak I."/>
            <person name="Garcia-Fernandez J."/>
            <person name="Gibson-Brown J.J."/>
            <person name="Grigoriev I.V."/>
            <person name="Horton A.C."/>
            <person name="de Jong P.J."/>
            <person name="Jurka J."/>
            <person name="Kapitonov V.V."/>
            <person name="Kohara Y."/>
            <person name="Kuroki Y."/>
            <person name="Lindquist E."/>
            <person name="Lucas S."/>
            <person name="Osoegawa K."/>
            <person name="Pennacchio L.A."/>
            <person name="Salamov A.A."/>
            <person name="Satou Y."/>
            <person name="Sauka-Spengler T."/>
            <person name="Schmutz J."/>
            <person name="Shin-I T."/>
            <person name="Toyoda A."/>
            <person name="Bronner-Fraser M."/>
            <person name="Fujiyama A."/>
            <person name="Holland L.Z."/>
            <person name="Holland P.W.H."/>
            <person name="Satoh N."/>
            <person name="Rokhsar D.S."/>
        </authorList>
    </citation>
    <scope>NUCLEOTIDE SEQUENCE [LARGE SCALE GENOMIC DNA]</scope>
    <source>
        <strain evidence="3">S238N-H82</strain>
        <tissue evidence="3">Testes</tissue>
    </source>
</reference>